<reference evidence="3 4" key="1">
    <citation type="journal article" date="2016" name="Nat. Commun.">
        <title>Thousands of microbial genomes shed light on interconnected biogeochemical processes in an aquifer system.</title>
        <authorList>
            <person name="Anantharaman K."/>
            <person name="Brown C.T."/>
            <person name="Hug L.A."/>
            <person name="Sharon I."/>
            <person name="Castelle C.J."/>
            <person name="Probst A.J."/>
            <person name="Thomas B.C."/>
            <person name="Singh A."/>
            <person name="Wilkins M.J."/>
            <person name="Karaoz U."/>
            <person name="Brodie E.L."/>
            <person name="Williams K.H."/>
            <person name="Hubbard S.S."/>
            <person name="Banfield J.F."/>
        </authorList>
    </citation>
    <scope>NUCLEOTIDE SEQUENCE [LARGE SCALE GENOMIC DNA]</scope>
</reference>
<protein>
    <recommendedName>
        <fullName evidence="5">Carboxypeptidase regulatory-like domain-containing protein</fullName>
    </recommendedName>
</protein>
<name>A0A1F8H9F2_9BACT</name>
<proteinExistence type="predicted"/>
<dbReference type="EMBL" id="MGKY01000011">
    <property type="protein sequence ID" value="OGN33790.1"/>
    <property type="molecule type" value="Genomic_DNA"/>
</dbReference>
<dbReference type="AlphaFoldDB" id="A0A1F8H9F2"/>
<gene>
    <name evidence="3" type="ORF">A3G51_03995</name>
</gene>
<dbReference type="Proteomes" id="UP000177745">
    <property type="component" value="Unassembled WGS sequence"/>
</dbReference>
<evidence type="ECO:0000256" key="1">
    <source>
        <dbReference type="SAM" id="MobiDB-lite"/>
    </source>
</evidence>
<feature type="transmembrane region" description="Helical" evidence="2">
    <location>
        <begin position="482"/>
        <end position="502"/>
    </location>
</feature>
<organism evidence="3 4">
    <name type="scientific">Candidatus Yanofskybacteria bacterium RIFCSPLOWO2_12_FULL_43_11b</name>
    <dbReference type="NCBI Taxonomy" id="1802710"/>
    <lineage>
        <taxon>Bacteria</taxon>
        <taxon>Candidatus Yanofskyibacteriota</taxon>
    </lineage>
</organism>
<keyword evidence="2" id="KW-0472">Membrane</keyword>
<evidence type="ECO:0000313" key="4">
    <source>
        <dbReference type="Proteomes" id="UP000177745"/>
    </source>
</evidence>
<comment type="caution">
    <text evidence="3">The sequence shown here is derived from an EMBL/GenBank/DDBJ whole genome shotgun (WGS) entry which is preliminary data.</text>
</comment>
<sequence length="612" mass="65441">MHNKQTKYRIVSIVALQRAILLAAVAAYLATPFGAGASSEDGTINSTFKYAWGENIGWINFGTSEGNVHITDSGMTGYAWGENVGWISLNCSNTSSCGTVDYGVSNDSHGNLTGYAWGENTGWISFDNVFSSVNISQTGVFSAYAWGENTGWISFNCSNTSSCGTVDYGLKTDYIPSPSGGGGFGDPPSPSSTPAPSPTPEESPTPSPSVSPSPEITPEPSAEPSVTPPPAMPEAPPPDQAPPAPPTSSGPPFISVPGIGVLPQGVQDVINQTVLNVVEAVQTVTKVTVEVAKVVAPVVEKSAEPVTQVTTATTGVSSAVAVAPMANSASNAGNILEFLRQNLWVAVGLKRRRKPWGTVYNGKTKQPIPFAKVELLNPSSRLLESQVTDMNGRYGFLVTPESTEQKVVEIQIQARKEEYVFPAQGIIPPNDTMLYGNVYVGGIAKVDVEALAGFDIPMSKLTPDKLLDTAVKKPLAKLNNSITILLNFGFYLGLVMAPLSYILTPSNFNLAILAGFFVVNIPRFAGLTQRQFGMVVDSSTSVPIPFALITLNDREGKRVGFTVSDERGRYFLLVPKGHYSILAYTPATIIPTRTFSREFKTRKGWIKEELRL</sequence>
<feature type="transmembrane region" description="Helical" evidence="2">
    <location>
        <begin position="508"/>
        <end position="525"/>
    </location>
</feature>
<accession>A0A1F8H9F2</accession>
<dbReference type="InterPro" id="IPR008969">
    <property type="entry name" value="CarboxyPept-like_regulatory"/>
</dbReference>
<feature type="compositionally biased region" description="Pro residues" evidence="1">
    <location>
        <begin position="226"/>
        <end position="249"/>
    </location>
</feature>
<dbReference type="SUPFAM" id="SSF49464">
    <property type="entry name" value="Carboxypeptidase regulatory domain-like"/>
    <property type="match status" value="2"/>
</dbReference>
<evidence type="ECO:0000313" key="3">
    <source>
        <dbReference type="EMBL" id="OGN33790.1"/>
    </source>
</evidence>
<keyword evidence="2" id="KW-0812">Transmembrane</keyword>
<evidence type="ECO:0008006" key="5">
    <source>
        <dbReference type="Google" id="ProtNLM"/>
    </source>
</evidence>
<keyword evidence="2" id="KW-1133">Transmembrane helix</keyword>
<feature type="compositionally biased region" description="Pro residues" evidence="1">
    <location>
        <begin position="187"/>
        <end position="217"/>
    </location>
</feature>
<feature type="region of interest" description="Disordered" evidence="1">
    <location>
        <begin position="177"/>
        <end position="256"/>
    </location>
</feature>
<evidence type="ECO:0000256" key="2">
    <source>
        <dbReference type="SAM" id="Phobius"/>
    </source>
</evidence>
<dbReference type="Gene3D" id="2.60.40.1120">
    <property type="entry name" value="Carboxypeptidase-like, regulatory domain"/>
    <property type="match status" value="1"/>
</dbReference>